<organism evidence="2">
    <name type="scientific">mine drainage metagenome</name>
    <dbReference type="NCBI Taxonomy" id="410659"/>
    <lineage>
        <taxon>unclassified sequences</taxon>
        <taxon>metagenomes</taxon>
        <taxon>ecological metagenomes</taxon>
    </lineage>
</organism>
<proteinExistence type="predicted"/>
<dbReference type="InterPro" id="IPR058548">
    <property type="entry name" value="MlaB-like_STAS"/>
</dbReference>
<name>A0A1J5QQF1_9ZZZZ</name>
<protein>
    <submittedName>
        <fullName evidence="2">STAS domain protein</fullName>
    </submittedName>
</protein>
<dbReference type="InterPro" id="IPR036513">
    <property type="entry name" value="STAS_dom_sf"/>
</dbReference>
<dbReference type="SUPFAM" id="SSF52091">
    <property type="entry name" value="SpoIIaa-like"/>
    <property type="match status" value="1"/>
</dbReference>
<dbReference type="PROSITE" id="PS50801">
    <property type="entry name" value="STAS"/>
    <property type="match status" value="1"/>
</dbReference>
<dbReference type="InterPro" id="IPR052746">
    <property type="entry name" value="MlaB_ABC_Transporter"/>
</dbReference>
<dbReference type="Gene3D" id="3.30.750.24">
    <property type="entry name" value="STAS domain"/>
    <property type="match status" value="1"/>
</dbReference>
<accession>A0A1J5QQF1</accession>
<dbReference type="EMBL" id="MLJW01001454">
    <property type="protein sequence ID" value="OIQ78173.1"/>
    <property type="molecule type" value="Genomic_DNA"/>
</dbReference>
<dbReference type="AlphaFoldDB" id="A0A1J5QQF1"/>
<dbReference type="InterPro" id="IPR002645">
    <property type="entry name" value="STAS_dom"/>
</dbReference>
<gene>
    <name evidence="2" type="ORF">GALL_401270</name>
</gene>
<dbReference type="CDD" id="cd07043">
    <property type="entry name" value="STAS_anti-anti-sigma_factors"/>
    <property type="match status" value="1"/>
</dbReference>
<comment type="caution">
    <text evidence="2">The sequence shown here is derived from an EMBL/GenBank/DDBJ whole genome shotgun (WGS) entry which is preliminary data.</text>
</comment>
<evidence type="ECO:0000313" key="2">
    <source>
        <dbReference type="EMBL" id="OIQ78173.1"/>
    </source>
</evidence>
<reference evidence="2" key="1">
    <citation type="submission" date="2016-10" db="EMBL/GenBank/DDBJ databases">
        <title>Sequence of Gallionella enrichment culture.</title>
        <authorList>
            <person name="Poehlein A."/>
            <person name="Muehling M."/>
            <person name="Daniel R."/>
        </authorList>
    </citation>
    <scope>NUCLEOTIDE SEQUENCE</scope>
</reference>
<feature type="domain" description="STAS" evidence="1">
    <location>
        <begin position="14"/>
        <end position="113"/>
    </location>
</feature>
<dbReference type="PANTHER" id="PTHR35849">
    <property type="entry name" value="BLR2341 PROTEIN"/>
    <property type="match status" value="1"/>
</dbReference>
<evidence type="ECO:0000259" key="1">
    <source>
        <dbReference type="PROSITE" id="PS50801"/>
    </source>
</evidence>
<sequence length="113" mass="12149">MDVVEQQSGATRCVTLSGSLDIYCAAEMRERLAALLQQHPVLELNLAEVEEIDTSGVQLLLAAKQMASNLGHMLKLAAHSAPVLATLELCKLLPYFGDPVVEFGTPRTTKDAA</sequence>
<dbReference type="Pfam" id="PF13466">
    <property type="entry name" value="STAS_2"/>
    <property type="match status" value="1"/>
</dbReference>
<dbReference type="PANTHER" id="PTHR35849:SF2">
    <property type="entry name" value="BLR2341 PROTEIN"/>
    <property type="match status" value="1"/>
</dbReference>